<feature type="transmembrane region" description="Helical" evidence="5">
    <location>
        <begin position="59"/>
        <end position="78"/>
    </location>
</feature>
<dbReference type="Proteomes" id="UP000244910">
    <property type="component" value="Chromosome"/>
</dbReference>
<sequence>MLVYLFGNSYFETLILKNAFQVIFLFFIISEMLMWIFIKWNNKRNAGNKKNNDRGSYSFIVIGFCSIIFLNPICRKIFSNTIPILLFWVGSIFMITGVFLRAYSIYTLRKFFTLSVQVNSKQKIIQTGPYKYLRHPAYSGSILSLLGTALCFRSLVGIIASLLVIIMVYGYRIIIEEKTLEDSFGMIYKEYEKSTKRIIPFIW</sequence>
<keyword evidence="3 5" id="KW-1133">Transmembrane helix</keyword>
<reference evidence="7" key="1">
    <citation type="submission" date="2017-04" db="EMBL/GenBank/DDBJ databases">
        <authorList>
            <person name="Song Y."/>
            <person name="Cho B.-K."/>
        </authorList>
    </citation>
    <scope>NUCLEOTIDE SEQUENCE [LARGE SCALE GENOMIC DNA]</scope>
    <source>
        <strain evidence="7">SL1</strain>
    </source>
</reference>
<feature type="transmembrane region" description="Helical" evidence="5">
    <location>
        <begin position="142"/>
        <end position="171"/>
    </location>
</feature>
<accession>A0A2U8DRU0</accession>
<dbReference type="PANTHER" id="PTHR43847:SF1">
    <property type="entry name" value="BLL3993 PROTEIN"/>
    <property type="match status" value="1"/>
</dbReference>
<dbReference type="PANTHER" id="PTHR43847">
    <property type="entry name" value="BLL3993 PROTEIN"/>
    <property type="match status" value="1"/>
</dbReference>
<dbReference type="InterPro" id="IPR052527">
    <property type="entry name" value="Metal_cation-efflux_comp"/>
</dbReference>
<keyword evidence="7" id="KW-1185">Reference proteome</keyword>
<dbReference type="KEGG" id="cdrk:B9W14_10005"/>
<evidence type="ECO:0000256" key="4">
    <source>
        <dbReference type="ARBA" id="ARBA00023136"/>
    </source>
</evidence>
<evidence type="ECO:0000313" key="7">
    <source>
        <dbReference type="Proteomes" id="UP000244910"/>
    </source>
</evidence>
<gene>
    <name evidence="6" type="ORF">B9W14_10005</name>
</gene>
<dbReference type="Gene3D" id="1.20.120.1630">
    <property type="match status" value="1"/>
</dbReference>
<comment type="subcellular location">
    <subcellularLocation>
        <location evidence="1">Endomembrane system</location>
        <topology evidence="1">Multi-pass membrane protein</topology>
    </subcellularLocation>
</comment>
<name>A0A2U8DRU0_9CLOT</name>
<dbReference type="AlphaFoldDB" id="A0A2U8DRU0"/>
<dbReference type="Pfam" id="PF04191">
    <property type="entry name" value="PEMT"/>
    <property type="match status" value="1"/>
</dbReference>
<protein>
    <recommendedName>
        <fullName evidence="8">Isoprenylcysteine carboxyl methyltransferase</fullName>
    </recommendedName>
</protein>
<keyword evidence="4 5" id="KW-0472">Membrane</keyword>
<dbReference type="OrthoDB" id="272002at2"/>
<proteinExistence type="predicted"/>
<dbReference type="GO" id="GO:0012505">
    <property type="term" value="C:endomembrane system"/>
    <property type="evidence" value="ECO:0007669"/>
    <property type="project" value="UniProtKB-SubCell"/>
</dbReference>
<keyword evidence="2 5" id="KW-0812">Transmembrane</keyword>
<evidence type="ECO:0000313" key="6">
    <source>
        <dbReference type="EMBL" id="AWI04812.1"/>
    </source>
</evidence>
<evidence type="ECO:0000256" key="5">
    <source>
        <dbReference type="SAM" id="Phobius"/>
    </source>
</evidence>
<evidence type="ECO:0000256" key="2">
    <source>
        <dbReference type="ARBA" id="ARBA00022692"/>
    </source>
</evidence>
<dbReference type="EMBL" id="CP020953">
    <property type="protein sequence ID" value="AWI04812.1"/>
    <property type="molecule type" value="Genomic_DNA"/>
</dbReference>
<feature type="transmembrane region" description="Helical" evidence="5">
    <location>
        <begin position="84"/>
        <end position="103"/>
    </location>
</feature>
<dbReference type="InterPro" id="IPR007318">
    <property type="entry name" value="Phopholipid_MeTrfase"/>
</dbReference>
<evidence type="ECO:0000256" key="3">
    <source>
        <dbReference type="ARBA" id="ARBA00022989"/>
    </source>
</evidence>
<feature type="transmembrane region" description="Helical" evidence="5">
    <location>
        <begin position="20"/>
        <end position="38"/>
    </location>
</feature>
<organism evidence="6 7">
    <name type="scientific">Clostridium drakei</name>
    <dbReference type="NCBI Taxonomy" id="332101"/>
    <lineage>
        <taxon>Bacteria</taxon>
        <taxon>Bacillati</taxon>
        <taxon>Bacillota</taxon>
        <taxon>Clostridia</taxon>
        <taxon>Eubacteriales</taxon>
        <taxon>Clostridiaceae</taxon>
        <taxon>Clostridium</taxon>
    </lineage>
</organism>
<evidence type="ECO:0000256" key="1">
    <source>
        <dbReference type="ARBA" id="ARBA00004127"/>
    </source>
</evidence>
<evidence type="ECO:0008006" key="8">
    <source>
        <dbReference type="Google" id="ProtNLM"/>
    </source>
</evidence>